<feature type="signal peptide" evidence="8">
    <location>
        <begin position="1"/>
        <end position="24"/>
    </location>
</feature>
<comment type="similarity">
    <text evidence="1">Belongs to the tannase family.</text>
</comment>
<evidence type="ECO:0000256" key="2">
    <source>
        <dbReference type="ARBA" id="ARBA00022487"/>
    </source>
</evidence>
<evidence type="ECO:0000256" key="7">
    <source>
        <dbReference type="ARBA" id="ARBA00023157"/>
    </source>
</evidence>
<keyword evidence="2" id="KW-0719">Serine esterase</keyword>
<keyword evidence="7" id="KW-1015">Disulfide bond</keyword>
<keyword evidence="3" id="KW-0479">Metal-binding</keyword>
<accession>A0A1H5WCA0</accession>
<evidence type="ECO:0000256" key="8">
    <source>
        <dbReference type="SAM" id="SignalP"/>
    </source>
</evidence>
<reference evidence="9 10" key="1">
    <citation type="submission" date="2016-10" db="EMBL/GenBank/DDBJ databases">
        <authorList>
            <person name="de Groot N.N."/>
        </authorList>
    </citation>
    <scope>NUCLEOTIDE SEQUENCE [LARGE SCALE GENOMIC DNA]</scope>
    <source>
        <strain evidence="9 10">DSM 22489</strain>
    </source>
</reference>
<feature type="chain" id="PRO_5009288141" evidence="8">
    <location>
        <begin position="25"/>
        <end position="529"/>
    </location>
</feature>
<proteinExistence type="inferred from homology"/>
<evidence type="ECO:0000256" key="4">
    <source>
        <dbReference type="ARBA" id="ARBA00022729"/>
    </source>
</evidence>
<dbReference type="InterPro" id="IPR029058">
    <property type="entry name" value="AB_hydrolase_fold"/>
</dbReference>
<dbReference type="AlphaFoldDB" id="A0A1H5WCA0"/>
<dbReference type="OrthoDB" id="176867at2"/>
<dbReference type="PANTHER" id="PTHR33938:SF15">
    <property type="entry name" value="FERULOYL ESTERASE B-RELATED"/>
    <property type="match status" value="1"/>
</dbReference>
<evidence type="ECO:0000256" key="5">
    <source>
        <dbReference type="ARBA" id="ARBA00022801"/>
    </source>
</evidence>
<name>A0A1H5WCA0_9BACT</name>
<organism evidence="9 10">
    <name type="scientific">Bryocella elongata</name>
    <dbReference type="NCBI Taxonomy" id="863522"/>
    <lineage>
        <taxon>Bacteria</taxon>
        <taxon>Pseudomonadati</taxon>
        <taxon>Acidobacteriota</taxon>
        <taxon>Terriglobia</taxon>
        <taxon>Terriglobales</taxon>
        <taxon>Acidobacteriaceae</taxon>
        <taxon>Bryocella</taxon>
    </lineage>
</organism>
<keyword evidence="6" id="KW-0106">Calcium</keyword>
<keyword evidence="10" id="KW-1185">Reference proteome</keyword>
<dbReference type="GO" id="GO:0046872">
    <property type="term" value="F:metal ion binding"/>
    <property type="evidence" value="ECO:0007669"/>
    <property type="project" value="UniProtKB-KW"/>
</dbReference>
<sequence length="529" mass="55278">MKRANFVVLAAAVFAVVAPIAALAQTGPEVMCLGLQGRELNHARVVTASFVLHGEGLEAAKLPPTATGSLPAFCRVQIEDRPSADSDIRTEVWLPVAWNGKFRGQGNGGFAGNIDYPGLAAAVAEGYASGGTDTGHVGGLPNFALGHPEKVKDFGWRAVHDMTVQGKALATAFYAKPVAHSYFTACSDGGREALMEVERFPQDYDGVLAGAPAYNWSGLLSGGAAGEQRMHASTASEITAAQLPMIAKAALAACDAKDGLADGVLSDPAHCGFDPATLACKQGQTDTAGCLTPEQVATLRGFYSPKLDASGKTILPGSVPGAEDAPGGWDTWVAGDKALGIFYSQGYFRNFVYEKPDWQLASFDLDHDYKLATAKTGADLNSTSTAIQPFLSHGKLILYHGWADPAIPALGTVDYYNGVISTVGQKAAAESTRLYMVPGMLHCGGGPGATVFGQAEYGPRGDAQHDVFTALEQWVESGTAPGTLVATKLGSERTAPKPVMTRPLCVYPQTPVYKSGNANDANSFSCIAP</sequence>
<keyword evidence="4 8" id="KW-0732">Signal</keyword>
<gene>
    <name evidence="9" type="ORF">SAMN05421819_1510</name>
</gene>
<evidence type="ECO:0000313" key="9">
    <source>
        <dbReference type="EMBL" id="SEF96886.1"/>
    </source>
</evidence>
<keyword evidence="5" id="KW-0378">Hydrolase</keyword>
<dbReference type="SUPFAM" id="SSF53474">
    <property type="entry name" value="alpha/beta-Hydrolases"/>
    <property type="match status" value="1"/>
</dbReference>
<dbReference type="InterPro" id="IPR011118">
    <property type="entry name" value="Tannase/feruloyl_esterase"/>
</dbReference>
<evidence type="ECO:0000313" key="10">
    <source>
        <dbReference type="Proteomes" id="UP000236728"/>
    </source>
</evidence>
<dbReference type="Proteomes" id="UP000236728">
    <property type="component" value="Unassembled WGS sequence"/>
</dbReference>
<evidence type="ECO:0000256" key="6">
    <source>
        <dbReference type="ARBA" id="ARBA00022837"/>
    </source>
</evidence>
<evidence type="ECO:0000256" key="1">
    <source>
        <dbReference type="ARBA" id="ARBA00006249"/>
    </source>
</evidence>
<evidence type="ECO:0000256" key="3">
    <source>
        <dbReference type="ARBA" id="ARBA00022723"/>
    </source>
</evidence>
<dbReference type="GO" id="GO:0052689">
    <property type="term" value="F:carboxylic ester hydrolase activity"/>
    <property type="evidence" value="ECO:0007669"/>
    <property type="project" value="UniProtKB-KW"/>
</dbReference>
<dbReference type="EMBL" id="FNVA01000002">
    <property type="protein sequence ID" value="SEF96886.1"/>
    <property type="molecule type" value="Genomic_DNA"/>
</dbReference>
<dbReference type="PANTHER" id="PTHR33938">
    <property type="entry name" value="FERULOYL ESTERASE B-RELATED"/>
    <property type="match status" value="1"/>
</dbReference>
<dbReference type="Pfam" id="PF07519">
    <property type="entry name" value="Tannase"/>
    <property type="match status" value="1"/>
</dbReference>
<protein>
    <submittedName>
        <fullName evidence="9">Feruloyl esterase</fullName>
    </submittedName>
</protein>
<dbReference type="RefSeq" id="WP_103932431.1">
    <property type="nucleotide sequence ID" value="NZ_FNVA01000002.1"/>
</dbReference>